<dbReference type="EMBL" id="LKBG01000257">
    <property type="protein sequence ID" value="KQB34080.1"/>
    <property type="molecule type" value="Genomic_DNA"/>
</dbReference>
<dbReference type="Gene3D" id="3.90.550.10">
    <property type="entry name" value="Spore Coat Polysaccharide Biosynthesis Protein SpsA, Chain A"/>
    <property type="match status" value="1"/>
</dbReference>
<dbReference type="Proteomes" id="UP000050320">
    <property type="component" value="Unassembled WGS sequence"/>
</dbReference>
<proteinExistence type="predicted"/>
<dbReference type="PANTHER" id="PTHR43685:SF2">
    <property type="entry name" value="GLYCOSYLTRANSFERASE 2-LIKE DOMAIN-CONTAINING PROTEIN"/>
    <property type="match status" value="1"/>
</dbReference>
<dbReference type="AlphaFoldDB" id="A0A0Q0VKU8"/>
<accession>A0A0Q0VKU8</accession>
<dbReference type="InterPro" id="IPR050834">
    <property type="entry name" value="Glycosyltransf_2"/>
</dbReference>
<dbReference type="RefSeq" id="WP_055032583.1">
    <property type="nucleotide sequence ID" value="NZ_LKBG01000257.1"/>
</dbReference>
<dbReference type="InterPro" id="IPR001173">
    <property type="entry name" value="Glyco_trans_2-like"/>
</dbReference>
<sequence length="300" mass="35470">MFISVIITAYNRQEFLTDAVNSVLNQNLERKYYEIIVVKNFTDTNIDNFLNSNGIINIIMDGTIGEFLYKGISVSKGDVISFLDDDDLFSHNKLTIIFEKFSNLCNYLHNSQKVFTSNEMDIKRYNTNNLSFNLSSISIRKELINMNFLRSIKTCQDNFIFYCALSKNARICSTDLKFTMYRLHNSTSVKMHNNIDEFIKMQYDVSEMIYKQLNEYKKMFPDLSKIIINDMLLNRFLMKIYNSKIKIGFTYYFRFIFSFMHGRKQSYEYKIGIIYMIMSLSPGIVKKAFIKKAFKRNQNI</sequence>
<evidence type="ECO:0000259" key="1">
    <source>
        <dbReference type="Pfam" id="PF00535"/>
    </source>
</evidence>
<dbReference type="InterPro" id="IPR029044">
    <property type="entry name" value="Nucleotide-diphossugar_trans"/>
</dbReference>
<name>A0A0Q0VKU8_9ARCH</name>
<dbReference type="Pfam" id="PF00535">
    <property type="entry name" value="Glycos_transf_2"/>
    <property type="match status" value="1"/>
</dbReference>
<organism evidence="2 3">
    <name type="scientific">Acidiplasma aeolicum</name>
    <dbReference type="NCBI Taxonomy" id="507754"/>
    <lineage>
        <taxon>Archaea</taxon>
        <taxon>Methanobacteriati</taxon>
        <taxon>Thermoplasmatota</taxon>
        <taxon>Thermoplasmata</taxon>
        <taxon>Thermoplasmatales</taxon>
        <taxon>Ferroplasmaceae</taxon>
        <taxon>Acidiplasma</taxon>
    </lineage>
</organism>
<dbReference type="OrthoDB" id="56830at2157"/>
<comment type="caution">
    <text evidence="2">The sequence shown here is derived from an EMBL/GenBank/DDBJ whole genome shotgun (WGS) entry which is preliminary data.</text>
</comment>
<dbReference type="SUPFAM" id="SSF53448">
    <property type="entry name" value="Nucleotide-diphospho-sugar transferases"/>
    <property type="match status" value="1"/>
</dbReference>
<gene>
    <name evidence="2" type="ORF">AOG54_05720</name>
</gene>
<evidence type="ECO:0000313" key="3">
    <source>
        <dbReference type="Proteomes" id="UP000050320"/>
    </source>
</evidence>
<reference evidence="2 3" key="1">
    <citation type="submission" date="2015-09" db="EMBL/GenBank/DDBJ databases">
        <title>Heavy metals and arsenic resistance mechanisms in polyextremophilic archaea of the family Ferroplasmaceae.</title>
        <authorList>
            <person name="Bulaev A.G."/>
            <person name="Kanygina A.V."/>
        </authorList>
    </citation>
    <scope>NUCLEOTIDE SEQUENCE [LARGE SCALE GENOMIC DNA]</scope>
    <source>
        <strain evidence="2 3">VT</strain>
    </source>
</reference>
<keyword evidence="3" id="KW-1185">Reference proteome</keyword>
<feature type="domain" description="Glycosyltransferase 2-like" evidence="1">
    <location>
        <begin position="4"/>
        <end position="108"/>
    </location>
</feature>
<evidence type="ECO:0000313" key="2">
    <source>
        <dbReference type="EMBL" id="KQB34080.1"/>
    </source>
</evidence>
<dbReference type="CDD" id="cd00761">
    <property type="entry name" value="Glyco_tranf_GTA_type"/>
    <property type="match status" value="1"/>
</dbReference>
<protein>
    <recommendedName>
        <fullName evidence="1">Glycosyltransferase 2-like domain-containing protein</fullName>
    </recommendedName>
</protein>
<dbReference type="PANTHER" id="PTHR43685">
    <property type="entry name" value="GLYCOSYLTRANSFERASE"/>
    <property type="match status" value="1"/>
</dbReference>